<evidence type="ECO:0000313" key="2">
    <source>
        <dbReference type="Proteomes" id="UP000688947"/>
    </source>
</evidence>
<proteinExistence type="predicted"/>
<dbReference type="Proteomes" id="UP000688947">
    <property type="component" value="Unassembled WGS sequence"/>
</dbReference>
<name>A0A8T1TPZ5_9STRA</name>
<reference evidence="1" key="1">
    <citation type="submission" date="2021-01" db="EMBL/GenBank/DDBJ databases">
        <title>Phytophthora aleatoria, a newly-described species from Pinus radiata is distinct from Phytophthora cactorum isolates based on comparative genomics.</title>
        <authorList>
            <person name="Mcdougal R."/>
            <person name="Panda P."/>
            <person name="Williams N."/>
            <person name="Studholme D.J."/>
        </authorList>
    </citation>
    <scope>NUCLEOTIDE SEQUENCE</scope>
    <source>
        <strain evidence="1">NZFS 3830</strain>
    </source>
</reference>
<comment type="caution">
    <text evidence="1">The sequence shown here is derived from an EMBL/GenBank/DDBJ whole genome shotgun (WGS) entry which is preliminary data.</text>
</comment>
<dbReference type="EMBL" id="JAENGZ010001745">
    <property type="protein sequence ID" value="KAG6946424.1"/>
    <property type="molecule type" value="Genomic_DNA"/>
</dbReference>
<sequence length="59" mass="6437">MLNITHERVYTQTIIGGRSKPTAESVWLAGVKSRTRYFSRPSARAISSPGICEVLTTAA</sequence>
<protein>
    <submittedName>
        <fullName evidence="1">Uncharacterized protein</fullName>
    </submittedName>
</protein>
<dbReference type="AlphaFoldDB" id="A0A8T1TPZ5"/>
<accession>A0A8T1TPZ5</accession>
<gene>
    <name evidence="1" type="ORF">JG687_00016716</name>
</gene>
<evidence type="ECO:0000313" key="1">
    <source>
        <dbReference type="EMBL" id="KAG6946424.1"/>
    </source>
</evidence>
<organism evidence="1 2">
    <name type="scientific">Phytophthora cactorum</name>
    <dbReference type="NCBI Taxonomy" id="29920"/>
    <lineage>
        <taxon>Eukaryota</taxon>
        <taxon>Sar</taxon>
        <taxon>Stramenopiles</taxon>
        <taxon>Oomycota</taxon>
        <taxon>Peronosporomycetes</taxon>
        <taxon>Peronosporales</taxon>
        <taxon>Peronosporaceae</taxon>
        <taxon>Phytophthora</taxon>
    </lineage>
</organism>